<evidence type="ECO:0000256" key="4">
    <source>
        <dbReference type="ARBA" id="ARBA00022679"/>
    </source>
</evidence>
<comment type="similarity">
    <text evidence="2 6">Belongs to the class-I pyridoxal-phosphate-dependent aminotransferase family.</text>
</comment>
<dbReference type="InterPro" id="IPR015422">
    <property type="entry name" value="PyrdxlP-dep_Trfase_small"/>
</dbReference>
<organism evidence="8 9">
    <name type="scientific">Clostridium scatologenes</name>
    <dbReference type="NCBI Taxonomy" id="1548"/>
    <lineage>
        <taxon>Bacteria</taxon>
        <taxon>Bacillati</taxon>
        <taxon>Bacillota</taxon>
        <taxon>Clostridia</taxon>
        <taxon>Eubacteriales</taxon>
        <taxon>Clostridiaceae</taxon>
        <taxon>Clostridium</taxon>
    </lineage>
</organism>
<evidence type="ECO:0000256" key="6">
    <source>
        <dbReference type="RuleBase" id="RU000481"/>
    </source>
</evidence>
<gene>
    <name evidence="8" type="ORF">CSCA_2098</name>
</gene>
<dbReference type="CDD" id="cd00609">
    <property type="entry name" value="AAT_like"/>
    <property type="match status" value="1"/>
</dbReference>
<keyword evidence="4 6" id="KW-0808">Transferase</keyword>
<dbReference type="InterPro" id="IPR050596">
    <property type="entry name" value="AspAT/PAT-like"/>
</dbReference>
<proteinExistence type="inferred from homology"/>
<keyword evidence="5" id="KW-0663">Pyridoxal phosphate</keyword>
<evidence type="ECO:0000313" key="8">
    <source>
        <dbReference type="EMBL" id="AKA69223.1"/>
    </source>
</evidence>
<evidence type="ECO:0000256" key="5">
    <source>
        <dbReference type="ARBA" id="ARBA00022898"/>
    </source>
</evidence>
<evidence type="ECO:0000313" key="9">
    <source>
        <dbReference type="Proteomes" id="UP000033115"/>
    </source>
</evidence>
<dbReference type="EMBL" id="CP009933">
    <property type="protein sequence ID" value="AKA69223.1"/>
    <property type="molecule type" value="Genomic_DNA"/>
</dbReference>
<dbReference type="Pfam" id="PF00155">
    <property type="entry name" value="Aminotran_1_2"/>
    <property type="match status" value="1"/>
</dbReference>
<comment type="cofactor">
    <cofactor evidence="1 6">
        <name>pyridoxal 5'-phosphate</name>
        <dbReference type="ChEBI" id="CHEBI:597326"/>
    </cofactor>
</comment>
<evidence type="ECO:0000256" key="3">
    <source>
        <dbReference type="ARBA" id="ARBA00022576"/>
    </source>
</evidence>
<sequence>MKFSDRITAMECSPIRKLIPYANKAKERGKKVYHLNIGQPDIATPRQFFDAVKNFNCEILTYSPSNGIPELIDAVIPYYKNYDMEFSKDDILVTNGGSEALLFTLMSLFDKGDDIVIPEPFYANYKSMFQVLEINVVPISTKVEEGFHLPSKAEIEKVITPKTKAILISNPGNPTGTAYTREEINTLASVAKEKSIFIISDEVYREFVYDNLDYASFGTIKDIEDKVIIIDSISKRYSACGARVGLIVSRNKEFMKNAFKLCEVRLSVAELEQIGAAALYKTPQNYLKEVNEEYKNRRDIVFEALSNMKGVVCRKPEGAFYYMVKLPVDNAEKFVIWLLEEFDIDGETLMMAPADGFYETEGRGIDEVRIAYILNESDLLKSMNILKEGLKKYPGRTTK</sequence>
<dbReference type="NCBIfam" id="NF005744">
    <property type="entry name" value="PRK07568.1"/>
    <property type="match status" value="1"/>
</dbReference>
<accession>A0A0E3JNF8</accession>
<dbReference type="PRINTS" id="PR00753">
    <property type="entry name" value="ACCSYNTHASE"/>
</dbReference>
<reference evidence="8 9" key="1">
    <citation type="journal article" date="2015" name="J. Biotechnol.">
        <title>Complete genome sequence of a malodorant-producing acetogen, Clostridium scatologenes ATCC 25775(T).</title>
        <authorList>
            <person name="Zhu Z."/>
            <person name="Guo T."/>
            <person name="Zheng H."/>
            <person name="Song T."/>
            <person name="Ouyang P."/>
            <person name="Xie J."/>
        </authorList>
    </citation>
    <scope>NUCLEOTIDE SEQUENCE [LARGE SCALE GENOMIC DNA]</scope>
    <source>
        <strain evidence="8 9">ATCC 25775</strain>
    </source>
</reference>
<dbReference type="InterPro" id="IPR015421">
    <property type="entry name" value="PyrdxlP-dep_Trfase_major"/>
</dbReference>
<dbReference type="EC" id="2.6.1.-" evidence="6"/>
<dbReference type="InterPro" id="IPR004839">
    <property type="entry name" value="Aminotransferase_I/II_large"/>
</dbReference>
<dbReference type="Gene3D" id="3.90.1150.10">
    <property type="entry name" value="Aspartate Aminotransferase, domain 1"/>
    <property type="match status" value="1"/>
</dbReference>
<dbReference type="GO" id="GO:0030170">
    <property type="term" value="F:pyridoxal phosphate binding"/>
    <property type="evidence" value="ECO:0007669"/>
    <property type="project" value="InterPro"/>
</dbReference>
<dbReference type="HOGENOM" id="CLU_017584_4_3_9"/>
<dbReference type="Proteomes" id="UP000033115">
    <property type="component" value="Chromosome"/>
</dbReference>
<dbReference type="RefSeq" id="WP_029163006.1">
    <property type="nucleotide sequence ID" value="NZ_CP009933.1"/>
</dbReference>
<evidence type="ECO:0000256" key="2">
    <source>
        <dbReference type="ARBA" id="ARBA00007441"/>
    </source>
</evidence>
<evidence type="ECO:0000259" key="7">
    <source>
        <dbReference type="Pfam" id="PF00155"/>
    </source>
</evidence>
<dbReference type="PANTHER" id="PTHR46383:SF1">
    <property type="entry name" value="ASPARTATE AMINOTRANSFERASE"/>
    <property type="match status" value="1"/>
</dbReference>
<dbReference type="PANTHER" id="PTHR46383">
    <property type="entry name" value="ASPARTATE AMINOTRANSFERASE"/>
    <property type="match status" value="1"/>
</dbReference>
<feature type="domain" description="Aminotransferase class I/classII large" evidence="7">
    <location>
        <begin position="31"/>
        <end position="343"/>
    </location>
</feature>
<dbReference type="STRING" id="1548.CSCA_2098"/>
<keyword evidence="3 6" id="KW-0032">Aminotransferase</keyword>
<protein>
    <recommendedName>
        <fullName evidence="6">Aminotransferase</fullName>
        <ecNumber evidence="6">2.6.1.-</ecNumber>
    </recommendedName>
</protein>
<dbReference type="SUPFAM" id="SSF53383">
    <property type="entry name" value="PLP-dependent transferases"/>
    <property type="match status" value="1"/>
</dbReference>
<dbReference type="PROSITE" id="PS00105">
    <property type="entry name" value="AA_TRANSFER_CLASS_1"/>
    <property type="match status" value="1"/>
</dbReference>
<dbReference type="InterPro" id="IPR015424">
    <property type="entry name" value="PyrdxlP-dep_Trfase"/>
</dbReference>
<dbReference type="KEGG" id="csq:CSCA_2098"/>
<dbReference type="Gene3D" id="3.40.640.10">
    <property type="entry name" value="Type I PLP-dependent aspartate aminotransferase-like (Major domain)"/>
    <property type="match status" value="1"/>
</dbReference>
<evidence type="ECO:0000256" key="1">
    <source>
        <dbReference type="ARBA" id="ARBA00001933"/>
    </source>
</evidence>
<dbReference type="GO" id="GO:0006520">
    <property type="term" value="P:amino acid metabolic process"/>
    <property type="evidence" value="ECO:0007669"/>
    <property type="project" value="InterPro"/>
</dbReference>
<dbReference type="InterPro" id="IPR004838">
    <property type="entry name" value="NHTrfase_class1_PyrdxlP-BS"/>
</dbReference>
<keyword evidence="9" id="KW-1185">Reference proteome</keyword>
<dbReference type="AlphaFoldDB" id="A0A0E3JNF8"/>
<name>A0A0E3JNF8_CLOSL</name>
<dbReference type="GO" id="GO:0008483">
    <property type="term" value="F:transaminase activity"/>
    <property type="evidence" value="ECO:0007669"/>
    <property type="project" value="UniProtKB-KW"/>
</dbReference>